<name>A0A3M7EC89_HORWE</name>
<dbReference type="InterPro" id="IPR023214">
    <property type="entry name" value="HAD_sf"/>
</dbReference>
<dbReference type="SUPFAM" id="SSF56784">
    <property type="entry name" value="HAD-like"/>
    <property type="match status" value="1"/>
</dbReference>
<dbReference type="InterPro" id="IPR051540">
    <property type="entry name" value="S-2-haloacid_dehalogenase"/>
</dbReference>
<dbReference type="Proteomes" id="UP000269276">
    <property type="component" value="Unassembled WGS sequence"/>
</dbReference>
<keyword evidence="1" id="KW-0378">Hydrolase</keyword>
<dbReference type="Pfam" id="PF00702">
    <property type="entry name" value="Hydrolase"/>
    <property type="match status" value="1"/>
</dbReference>
<evidence type="ECO:0000256" key="1">
    <source>
        <dbReference type="ARBA" id="ARBA00022801"/>
    </source>
</evidence>
<dbReference type="VEuPathDB" id="FungiDB:BTJ68_01239"/>
<sequence>MGNKNIVFDVVGTLVGYERLYEVIEARLGSKMRAQGIGPTAMFGYMWIEVAEREYTYLSMSGAYVPYAKVFKSIFWRMLWKAGILEPRKFASSEDLEAIMEEGYKKMEMRPGAKECVQKLREAGFTVWAFTMGDLSRVGGYFKQAGIDMPAENLKSCDSSKIGKPDPEAYRPLLKQLSGDGSLPWFAAAHMWDVSAARRTGYVHTYYIHPLQIRRLIDKPRFRGAYCSVWENEALTDLFGDMDVLSDTLPEMADKVIASTP</sequence>
<dbReference type="AlphaFoldDB" id="A0A3M7EC89"/>
<protein>
    <recommendedName>
        <fullName evidence="4">Haloacid dehalogenase-like hydrolase</fullName>
    </recommendedName>
</protein>
<dbReference type="PANTHER" id="PTHR43316:SF4">
    <property type="entry name" value="ACID DEHALOGENASE, PUTATIVE (AFU_ORTHOLOGUE AFUA_8G05870)-RELATED"/>
    <property type="match status" value="1"/>
</dbReference>
<reference evidence="2 3" key="1">
    <citation type="journal article" date="2018" name="BMC Genomics">
        <title>Genomic evidence for intraspecific hybridization in a clonal and extremely halotolerant yeast.</title>
        <authorList>
            <person name="Gostincar C."/>
            <person name="Stajich J.E."/>
            <person name="Zupancic J."/>
            <person name="Zalar P."/>
            <person name="Gunde-Cimerman N."/>
        </authorList>
    </citation>
    <scope>NUCLEOTIDE SEQUENCE [LARGE SCALE GENOMIC DNA]</scope>
    <source>
        <strain evidence="2 3">EXF-2682</strain>
    </source>
</reference>
<organism evidence="2 3">
    <name type="scientific">Hortaea werneckii</name>
    <name type="common">Black yeast</name>
    <name type="synonym">Cladosporium werneckii</name>
    <dbReference type="NCBI Taxonomy" id="91943"/>
    <lineage>
        <taxon>Eukaryota</taxon>
        <taxon>Fungi</taxon>
        <taxon>Dikarya</taxon>
        <taxon>Ascomycota</taxon>
        <taxon>Pezizomycotina</taxon>
        <taxon>Dothideomycetes</taxon>
        <taxon>Dothideomycetidae</taxon>
        <taxon>Mycosphaerellales</taxon>
        <taxon>Teratosphaeriaceae</taxon>
        <taxon>Hortaea</taxon>
    </lineage>
</organism>
<accession>A0A3M7EC89</accession>
<evidence type="ECO:0008006" key="4">
    <source>
        <dbReference type="Google" id="ProtNLM"/>
    </source>
</evidence>
<proteinExistence type="predicted"/>
<dbReference type="OrthoDB" id="2363873at2759"/>
<evidence type="ECO:0000313" key="2">
    <source>
        <dbReference type="EMBL" id="RMY73746.1"/>
    </source>
</evidence>
<evidence type="ECO:0000313" key="3">
    <source>
        <dbReference type="Proteomes" id="UP000269276"/>
    </source>
</evidence>
<dbReference type="Gene3D" id="1.10.150.240">
    <property type="entry name" value="Putative phosphatase, domain 2"/>
    <property type="match status" value="1"/>
</dbReference>
<dbReference type="PANTHER" id="PTHR43316">
    <property type="entry name" value="HYDROLASE, HALOACID DELAHOGENASE-RELATED"/>
    <property type="match status" value="1"/>
</dbReference>
<dbReference type="EMBL" id="QWIP01000090">
    <property type="protein sequence ID" value="RMY73746.1"/>
    <property type="molecule type" value="Genomic_DNA"/>
</dbReference>
<dbReference type="InterPro" id="IPR036412">
    <property type="entry name" value="HAD-like_sf"/>
</dbReference>
<dbReference type="GO" id="GO:0016787">
    <property type="term" value="F:hydrolase activity"/>
    <property type="evidence" value="ECO:0007669"/>
    <property type="project" value="UniProtKB-KW"/>
</dbReference>
<dbReference type="InterPro" id="IPR023198">
    <property type="entry name" value="PGP-like_dom2"/>
</dbReference>
<comment type="caution">
    <text evidence="2">The sequence shown here is derived from an EMBL/GenBank/DDBJ whole genome shotgun (WGS) entry which is preliminary data.</text>
</comment>
<dbReference type="Gene3D" id="3.40.50.1000">
    <property type="entry name" value="HAD superfamily/HAD-like"/>
    <property type="match status" value="1"/>
</dbReference>
<gene>
    <name evidence="2" type="ORF">D0863_03679</name>
</gene>